<evidence type="ECO:0000313" key="2">
    <source>
        <dbReference type="Proteomes" id="UP001057375"/>
    </source>
</evidence>
<dbReference type="Proteomes" id="UP001057375">
    <property type="component" value="Unassembled WGS sequence"/>
</dbReference>
<comment type="caution">
    <text evidence="1">The sequence shown here is derived from an EMBL/GenBank/DDBJ whole genome shotgun (WGS) entry which is preliminary data.</text>
</comment>
<dbReference type="Gene3D" id="2.120.10.80">
    <property type="entry name" value="Kelch-type beta propeller"/>
    <property type="match status" value="2"/>
</dbReference>
<accession>A0ABQ5KU71</accession>
<name>A0ABQ5KU71_9EUKA</name>
<dbReference type="SMART" id="SM00612">
    <property type="entry name" value="Kelch"/>
    <property type="match status" value="3"/>
</dbReference>
<dbReference type="Pfam" id="PF01344">
    <property type="entry name" value="Kelch_1"/>
    <property type="match status" value="2"/>
</dbReference>
<protein>
    <submittedName>
        <fullName evidence="1">Uncharacterized protein</fullName>
    </submittedName>
</protein>
<dbReference type="EMBL" id="BQXS01011009">
    <property type="protein sequence ID" value="GKT35541.1"/>
    <property type="molecule type" value="Genomic_DNA"/>
</dbReference>
<keyword evidence="2" id="KW-1185">Reference proteome</keyword>
<gene>
    <name evidence="1" type="ORF">ADUPG1_008684</name>
</gene>
<organism evidence="1 2">
    <name type="scientific">Aduncisulcus paluster</name>
    <dbReference type="NCBI Taxonomy" id="2918883"/>
    <lineage>
        <taxon>Eukaryota</taxon>
        <taxon>Metamonada</taxon>
        <taxon>Carpediemonas-like organisms</taxon>
        <taxon>Aduncisulcus</taxon>
    </lineage>
</organism>
<dbReference type="PANTHER" id="PTHR23244">
    <property type="entry name" value="KELCH REPEAT DOMAIN"/>
    <property type="match status" value="1"/>
</dbReference>
<sequence length="563" mass="62103">MSLRNPKKTHDWQRIGERVPPTARYSPACCVDEENEYIFVFGGFCGEYMDDFLFYDVKKNVWRVISPYSDTPWPSPRRGHSLFYINGSVILFGGEDGTKCLNDVWKFNIESMSWTELTSEGEIPEPRYSHGSVTLGNVGIVFGGRDRYVENIATTSSLELPSKFPISKKEAGPTDDSSAEAKLKATIEVPNVSPGSSTETSAFYSNTYLLSIERRVTGDVDMQEALFSDDSNDSNEPISSDENPTLFPMDHVWVAVWKCLPSSSAKNSFPSPRYGASMTTCDGDAYLYGGYDGSQRFADLWKLNVLNGQWESAKGCESLRNNSYLDAFYSGAKKSELPVDLGSFPCARTECAMFSISSVIFVFGGSGEHGPCGDIWMYDSIHGEWDIASDGIGGAFGGSGWVSEGVDKSLISHYPVPRHGMCAVGMVGGSLISRVGASESMTPEIAPTMCSDSLIIFGGSDGEFYQNDMWKWRGGPKMIIELERRRAERTKVWDEIKRGEEEEEEDLVLSKKSSTSSVFKETPGKSIFSTMSTERTKIANELVDAIEKTIKNTSASPSTASFH</sequence>
<proteinExistence type="predicted"/>
<feature type="non-terminal residue" evidence="1">
    <location>
        <position position="563"/>
    </location>
</feature>
<dbReference type="Pfam" id="PF24681">
    <property type="entry name" value="Kelch_KLHDC2_KLHL20_DRC7"/>
    <property type="match status" value="1"/>
</dbReference>
<evidence type="ECO:0000313" key="1">
    <source>
        <dbReference type="EMBL" id="GKT35541.1"/>
    </source>
</evidence>
<dbReference type="InterPro" id="IPR015915">
    <property type="entry name" value="Kelch-typ_b-propeller"/>
</dbReference>
<dbReference type="SUPFAM" id="SSF117281">
    <property type="entry name" value="Kelch motif"/>
    <property type="match status" value="2"/>
</dbReference>
<reference evidence="1" key="1">
    <citation type="submission" date="2022-03" db="EMBL/GenBank/DDBJ databases">
        <title>Draft genome sequence of Aduncisulcus paluster, a free-living microaerophilic Fornicata.</title>
        <authorList>
            <person name="Yuyama I."/>
            <person name="Kume K."/>
            <person name="Tamura T."/>
            <person name="Inagaki Y."/>
            <person name="Hashimoto T."/>
        </authorList>
    </citation>
    <scope>NUCLEOTIDE SEQUENCE</scope>
    <source>
        <strain evidence="1">NY0171</strain>
    </source>
</reference>
<dbReference type="InterPro" id="IPR006652">
    <property type="entry name" value="Kelch_1"/>
</dbReference>